<protein>
    <submittedName>
        <fullName evidence="1">Uncharacterized protein</fullName>
    </submittedName>
</protein>
<dbReference type="Proteomes" id="UP000320176">
    <property type="component" value="Unassembled WGS sequence"/>
</dbReference>
<gene>
    <name evidence="1" type="ORF">Pla52n_35200</name>
</gene>
<sequence length="225" mass="25482">MNRTVAAADPSRLAPTQRMSLCLVCLMLLCGLSIGCGQLLYRFDHRPVDEFVPNPIELPPASDQFVWHQVIDTVDDYFRISREQPVQNSNGMLLDGRVETAYRTGASVMEPWRKDSTAGFERIQSTLQSIRRKATVIVRPNGAAYTVEVIVQKDIEDTDRTQYATETTASRRHDGTMLRTDNGYDDSPQTLGWISLGRDTSLEQKILRDIFTRVTKPDGRKAHKH</sequence>
<evidence type="ECO:0000313" key="1">
    <source>
        <dbReference type="EMBL" id="TWU02470.1"/>
    </source>
</evidence>
<comment type="caution">
    <text evidence="1">The sequence shown here is derived from an EMBL/GenBank/DDBJ whole genome shotgun (WGS) entry which is preliminary data.</text>
</comment>
<organism evidence="1 2">
    <name type="scientific">Stieleria varia</name>
    <dbReference type="NCBI Taxonomy" id="2528005"/>
    <lineage>
        <taxon>Bacteria</taxon>
        <taxon>Pseudomonadati</taxon>
        <taxon>Planctomycetota</taxon>
        <taxon>Planctomycetia</taxon>
        <taxon>Pirellulales</taxon>
        <taxon>Pirellulaceae</taxon>
        <taxon>Stieleria</taxon>
    </lineage>
</organism>
<reference evidence="1 2" key="1">
    <citation type="submission" date="2019-02" db="EMBL/GenBank/DDBJ databases">
        <title>Deep-cultivation of Planctomycetes and their phenomic and genomic characterization uncovers novel biology.</title>
        <authorList>
            <person name="Wiegand S."/>
            <person name="Jogler M."/>
            <person name="Boedeker C."/>
            <person name="Pinto D."/>
            <person name="Vollmers J."/>
            <person name="Rivas-Marin E."/>
            <person name="Kohn T."/>
            <person name="Peeters S.H."/>
            <person name="Heuer A."/>
            <person name="Rast P."/>
            <person name="Oberbeckmann S."/>
            <person name="Bunk B."/>
            <person name="Jeske O."/>
            <person name="Meyerdierks A."/>
            <person name="Storesund J.E."/>
            <person name="Kallscheuer N."/>
            <person name="Luecker S."/>
            <person name="Lage O.M."/>
            <person name="Pohl T."/>
            <person name="Merkel B.J."/>
            <person name="Hornburger P."/>
            <person name="Mueller R.-W."/>
            <person name="Bruemmer F."/>
            <person name="Labrenz M."/>
            <person name="Spormann A.M."/>
            <person name="Op Den Camp H."/>
            <person name="Overmann J."/>
            <person name="Amann R."/>
            <person name="Jetten M.S.M."/>
            <person name="Mascher T."/>
            <person name="Medema M.H."/>
            <person name="Devos D.P."/>
            <person name="Kaster A.-K."/>
            <person name="Ovreas L."/>
            <person name="Rohde M."/>
            <person name="Galperin M.Y."/>
            <person name="Jogler C."/>
        </authorList>
    </citation>
    <scope>NUCLEOTIDE SEQUENCE [LARGE SCALE GENOMIC DNA]</scope>
    <source>
        <strain evidence="1 2">Pla52n</strain>
    </source>
</reference>
<name>A0A5C6ARZ1_9BACT</name>
<dbReference type="EMBL" id="SJPN01000004">
    <property type="protein sequence ID" value="TWU02470.1"/>
    <property type="molecule type" value="Genomic_DNA"/>
</dbReference>
<dbReference type="RefSeq" id="WP_231742058.1">
    <property type="nucleotide sequence ID" value="NZ_CP151726.1"/>
</dbReference>
<evidence type="ECO:0000313" key="2">
    <source>
        <dbReference type="Proteomes" id="UP000320176"/>
    </source>
</evidence>
<accession>A0A5C6ARZ1</accession>
<proteinExistence type="predicted"/>
<keyword evidence="2" id="KW-1185">Reference proteome</keyword>
<dbReference type="AlphaFoldDB" id="A0A5C6ARZ1"/>